<keyword evidence="14 17" id="KW-0676">Redox-active center</keyword>
<comment type="similarity">
    <text evidence="3 17">Belongs to the QueH family.</text>
</comment>
<dbReference type="PANTHER" id="PTHR36701:SF1">
    <property type="entry name" value="EPOXYQUEUOSINE REDUCTASE QUEH"/>
    <property type="match status" value="1"/>
</dbReference>
<evidence type="ECO:0000256" key="16">
    <source>
        <dbReference type="ARBA" id="ARBA00047415"/>
    </source>
</evidence>
<name>A0AA86AIX0_SULMK</name>
<feature type="binding site" evidence="17">
    <location>
        <position position="90"/>
    </location>
    <ligand>
        <name>[4Fe-4S] cluster</name>
        <dbReference type="ChEBI" id="CHEBI:49883"/>
    </ligand>
</feature>
<evidence type="ECO:0000256" key="15">
    <source>
        <dbReference type="ARBA" id="ARBA00031446"/>
    </source>
</evidence>
<evidence type="ECO:0000256" key="6">
    <source>
        <dbReference type="ARBA" id="ARBA00022485"/>
    </source>
</evidence>
<gene>
    <name evidence="17" type="primary">queH</name>
    <name evidence="18" type="ORF">SMUL_0244</name>
</gene>
<evidence type="ECO:0000256" key="1">
    <source>
        <dbReference type="ARBA" id="ARBA00002268"/>
    </source>
</evidence>
<feature type="disulfide bond" description="Redox-active" evidence="17">
    <location>
        <begin position="169"/>
        <end position="171"/>
    </location>
</feature>
<evidence type="ECO:0000256" key="2">
    <source>
        <dbReference type="ARBA" id="ARBA00004691"/>
    </source>
</evidence>
<protein>
    <recommendedName>
        <fullName evidence="5 17">Epoxyqueuosine reductase QueH</fullName>
        <ecNumber evidence="4 17">1.17.99.6</ecNumber>
    </recommendedName>
    <alternativeName>
        <fullName evidence="15 17">Queuosine biosynthesis protein QueH</fullName>
    </alternativeName>
</protein>
<evidence type="ECO:0000256" key="4">
    <source>
        <dbReference type="ARBA" id="ARBA00012622"/>
    </source>
</evidence>
<keyword evidence="11 17" id="KW-0408">Iron</keyword>
<dbReference type="Pfam" id="PF02677">
    <property type="entry name" value="QueH"/>
    <property type="match status" value="1"/>
</dbReference>
<evidence type="ECO:0000256" key="5">
    <source>
        <dbReference type="ARBA" id="ARBA00016895"/>
    </source>
</evidence>
<dbReference type="GO" id="GO:0046872">
    <property type="term" value="F:metal ion binding"/>
    <property type="evidence" value="ECO:0007669"/>
    <property type="project" value="UniProtKB-KW"/>
</dbReference>
<feature type="binding site" evidence="17">
    <location>
        <position position="87"/>
    </location>
    <ligand>
        <name>[4Fe-4S] cluster</name>
        <dbReference type="ChEBI" id="CHEBI:49883"/>
    </ligand>
</feature>
<dbReference type="InterPro" id="IPR003828">
    <property type="entry name" value="QueH"/>
</dbReference>
<dbReference type="AlphaFoldDB" id="A0AA86AIX0"/>
<evidence type="ECO:0000313" key="19">
    <source>
        <dbReference type="Proteomes" id="UP000019322"/>
    </source>
</evidence>
<reference evidence="18 19" key="1">
    <citation type="journal article" date="2014" name="Environ. Microbiol.">
        <title>Insights into organohalide respiration and the versatile catabolism of Sulfurospirillum multivorans gained from comparative genomics and physiological studies.</title>
        <authorList>
            <person name="Goris T."/>
            <person name="Schubert T."/>
            <person name="Gadkari J."/>
            <person name="Wubet T."/>
            <person name="Tarkka M."/>
            <person name="Buscot F."/>
            <person name="Adrian L."/>
            <person name="Diekert G."/>
        </authorList>
    </citation>
    <scope>NUCLEOTIDE SEQUENCE [LARGE SCALE GENOMIC DNA]</scope>
    <source>
        <strain evidence="19">DM 12446 / JCM 15788 / NBRC 109480</strain>
    </source>
</reference>
<dbReference type="HAMAP" id="MF_02089">
    <property type="entry name" value="QueH"/>
    <property type="match status" value="1"/>
</dbReference>
<evidence type="ECO:0000256" key="7">
    <source>
        <dbReference type="ARBA" id="ARBA00022694"/>
    </source>
</evidence>
<keyword evidence="10 17" id="KW-0560">Oxidoreductase</keyword>
<dbReference type="GO" id="GO:0051539">
    <property type="term" value="F:4 iron, 4 sulfur cluster binding"/>
    <property type="evidence" value="ECO:0007669"/>
    <property type="project" value="UniProtKB-UniRule"/>
</dbReference>
<feature type="binding site" evidence="17">
    <location>
        <position position="6"/>
    </location>
    <ligand>
        <name>[4Fe-4S] cluster</name>
        <dbReference type="ChEBI" id="CHEBI:49883"/>
    </ligand>
</feature>
<sequence>MLVHICCSVDSHFFLQKLQQAYPKERLVGFFYDPNIHPFSEYELRLLDVKRSCDKLGIPLHVGAYNYEGWIEAVRGLEKEPEKGKRCLVCFDNRLEETARKALELGEKVITTTLLTSPKKSLDQLGNALRLIADRYHLEIAVPDFRKGGGTQEQFALAKEAMLYHQDYCGCIFALSVQRQQQQRWADELSSPLRPQILPSSIEARTVLYEKVMECEAQKIPFKLVREKFLNYRLLRAWVKNSEKEVVPSYVLFYSTCKKEKIKANIEFINEGVGFLSKEEARFIALETFNTLANTHYETLKEMLQNPPTVEIEMAVRNAIMKLSFASLTPLIVLDEVNVGAYELFLQSKTYHDIRENLVFIS</sequence>
<dbReference type="KEGG" id="smul:SMUL_0244"/>
<dbReference type="EMBL" id="CP007201">
    <property type="protein sequence ID" value="AHJ11526.1"/>
    <property type="molecule type" value="Genomic_DNA"/>
</dbReference>
<keyword evidence="6 17" id="KW-0004">4Fe-4S</keyword>
<accession>A0AA86AIX0</accession>
<dbReference type="RefSeq" id="WP_025343447.1">
    <property type="nucleotide sequence ID" value="NZ_CP007201.1"/>
</dbReference>
<dbReference type="EC" id="1.17.99.6" evidence="4 17"/>
<dbReference type="GO" id="GO:0052693">
    <property type="term" value="F:epoxyqueuosine reductase activity"/>
    <property type="evidence" value="ECO:0007669"/>
    <property type="project" value="UniProtKB-UniRule"/>
</dbReference>
<evidence type="ECO:0000256" key="10">
    <source>
        <dbReference type="ARBA" id="ARBA00023002"/>
    </source>
</evidence>
<evidence type="ECO:0000256" key="13">
    <source>
        <dbReference type="ARBA" id="ARBA00023157"/>
    </source>
</evidence>
<evidence type="ECO:0000256" key="9">
    <source>
        <dbReference type="ARBA" id="ARBA00022785"/>
    </source>
</evidence>
<evidence type="ECO:0000256" key="11">
    <source>
        <dbReference type="ARBA" id="ARBA00023004"/>
    </source>
</evidence>
<evidence type="ECO:0000256" key="8">
    <source>
        <dbReference type="ARBA" id="ARBA00022723"/>
    </source>
</evidence>
<dbReference type="PANTHER" id="PTHR36701">
    <property type="entry name" value="EPOXYQUEUOSINE REDUCTASE QUEH"/>
    <property type="match status" value="1"/>
</dbReference>
<dbReference type="GO" id="GO:0008616">
    <property type="term" value="P:tRNA queuosine(34) biosynthetic process"/>
    <property type="evidence" value="ECO:0007669"/>
    <property type="project" value="UniProtKB-UniRule"/>
</dbReference>
<comment type="function">
    <text evidence="1 17">Catalyzes the conversion of epoxyqueuosine (oQ) to queuosine (Q), which is a hypermodified base found in the wobble positions of tRNA(Asp), tRNA(Asn), tRNA(His) and tRNA(Tyr).</text>
</comment>
<keyword evidence="9 17" id="KW-0671">Queuosine biosynthesis</keyword>
<evidence type="ECO:0000256" key="3">
    <source>
        <dbReference type="ARBA" id="ARBA00008207"/>
    </source>
</evidence>
<keyword evidence="8 17" id="KW-0479">Metal-binding</keyword>
<comment type="catalytic activity">
    <reaction evidence="16 17">
        <text>epoxyqueuosine(34) in tRNA + AH2 = queuosine(34) in tRNA + A + H2O</text>
        <dbReference type="Rhea" id="RHEA:32159"/>
        <dbReference type="Rhea" id="RHEA-COMP:18571"/>
        <dbReference type="Rhea" id="RHEA-COMP:18582"/>
        <dbReference type="ChEBI" id="CHEBI:13193"/>
        <dbReference type="ChEBI" id="CHEBI:15377"/>
        <dbReference type="ChEBI" id="CHEBI:17499"/>
        <dbReference type="ChEBI" id="CHEBI:194431"/>
        <dbReference type="ChEBI" id="CHEBI:194443"/>
        <dbReference type="EC" id="1.17.99.6"/>
    </reaction>
</comment>
<evidence type="ECO:0000256" key="12">
    <source>
        <dbReference type="ARBA" id="ARBA00023014"/>
    </source>
</evidence>
<proteinExistence type="inferred from homology"/>
<keyword evidence="7 17" id="KW-0819">tRNA processing</keyword>
<comment type="pathway">
    <text evidence="2 17">tRNA modification; tRNA-queuosine biosynthesis.</text>
</comment>
<feature type="binding site" evidence="17">
    <location>
        <position position="7"/>
    </location>
    <ligand>
        <name>[4Fe-4S] cluster</name>
        <dbReference type="ChEBI" id="CHEBI:49883"/>
    </ligand>
</feature>
<evidence type="ECO:0000256" key="14">
    <source>
        <dbReference type="ARBA" id="ARBA00023284"/>
    </source>
</evidence>
<organism evidence="18 19">
    <name type="scientific">Sulfurospirillum multivorans (strain DM 12446 / JCM 15788 / NBRC 109480)</name>
    <dbReference type="NCBI Taxonomy" id="1150621"/>
    <lineage>
        <taxon>Bacteria</taxon>
        <taxon>Pseudomonadati</taxon>
        <taxon>Campylobacterota</taxon>
        <taxon>Epsilonproteobacteria</taxon>
        <taxon>Campylobacterales</taxon>
        <taxon>Sulfurospirillaceae</taxon>
        <taxon>Sulfurospirillum</taxon>
    </lineage>
</organism>
<dbReference type="SUPFAM" id="SSF52402">
    <property type="entry name" value="Adenine nucleotide alpha hydrolases-like"/>
    <property type="match status" value="1"/>
</dbReference>
<keyword evidence="13 17" id="KW-1015">Disulfide bond</keyword>
<keyword evidence="12 17" id="KW-0411">Iron-sulfur</keyword>
<dbReference type="Proteomes" id="UP000019322">
    <property type="component" value="Chromosome"/>
</dbReference>
<evidence type="ECO:0000313" key="18">
    <source>
        <dbReference type="EMBL" id="AHJ11526.1"/>
    </source>
</evidence>
<evidence type="ECO:0000256" key="17">
    <source>
        <dbReference type="HAMAP-Rule" id="MF_02089"/>
    </source>
</evidence>